<evidence type="ECO:0000259" key="4">
    <source>
        <dbReference type="Pfam" id="PF01420"/>
    </source>
</evidence>
<dbReference type="RefSeq" id="WP_074971293.1">
    <property type="nucleotide sequence ID" value="NZ_CBCRYP010000098.1"/>
</dbReference>
<name>A0A1I3FL56_9RHOB</name>
<dbReference type="Proteomes" id="UP000183635">
    <property type="component" value="Unassembled WGS sequence"/>
</dbReference>
<evidence type="ECO:0000256" key="2">
    <source>
        <dbReference type="ARBA" id="ARBA00022747"/>
    </source>
</evidence>
<dbReference type="CDD" id="cd17252">
    <property type="entry name" value="RMtype1_S_EcoKI-TRD1-CR1_like"/>
    <property type="match status" value="1"/>
</dbReference>
<dbReference type="InterPro" id="IPR052021">
    <property type="entry name" value="Type-I_RS_S_subunit"/>
</dbReference>
<gene>
    <name evidence="5" type="ORF">SAMN04488021_1822</name>
</gene>
<comment type="similarity">
    <text evidence="1">Belongs to the type-I restriction system S methylase family.</text>
</comment>
<dbReference type="SUPFAM" id="SSF116734">
    <property type="entry name" value="DNA methylase specificity domain"/>
    <property type="match status" value="2"/>
</dbReference>
<evidence type="ECO:0000256" key="3">
    <source>
        <dbReference type="ARBA" id="ARBA00023125"/>
    </source>
</evidence>
<dbReference type="AlphaFoldDB" id="A0A1I3FL56"/>
<evidence type="ECO:0000313" key="6">
    <source>
        <dbReference type="Proteomes" id="UP000183635"/>
    </source>
</evidence>
<accession>A0A1I3FL56</accession>
<dbReference type="GO" id="GO:0003677">
    <property type="term" value="F:DNA binding"/>
    <property type="evidence" value="ECO:0007669"/>
    <property type="project" value="UniProtKB-KW"/>
</dbReference>
<dbReference type="STRING" id="34004.SAMN04488021_1822"/>
<dbReference type="Pfam" id="PF01420">
    <property type="entry name" value="Methylase_S"/>
    <property type="match status" value="1"/>
</dbReference>
<reference evidence="5 6" key="1">
    <citation type="submission" date="2016-10" db="EMBL/GenBank/DDBJ databases">
        <authorList>
            <person name="de Groot N.N."/>
        </authorList>
    </citation>
    <scope>NUCLEOTIDE SEQUENCE [LARGE SCALE GENOMIC DNA]</scope>
    <source>
        <strain evidence="5 6">DSM 8537</strain>
    </source>
</reference>
<evidence type="ECO:0000256" key="1">
    <source>
        <dbReference type="ARBA" id="ARBA00010923"/>
    </source>
</evidence>
<dbReference type="PANTHER" id="PTHR30408:SF12">
    <property type="entry name" value="TYPE I RESTRICTION ENZYME MJAVIII SPECIFICITY SUBUNIT"/>
    <property type="match status" value="1"/>
</dbReference>
<feature type="domain" description="Type I restriction modification DNA specificity" evidence="4">
    <location>
        <begin position="13"/>
        <end position="178"/>
    </location>
</feature>
<dbReference type="InterPro" id="IPR044946">
    <property type="entry name" value="Restrct_endonuc_typeI_TRD_sf"/>
</dbReference>
<keyword evidence="2" id="KW-0680">Restriction system</keyword>
<organism evidence="5 6">
    <name type="scientific">Paracoccus aminovorans</name>
    <dbReference type="NCBI Taxonomy" id="34004"/>
    <lineage>
        <taxon>Bacteria</taxon>
        <taxon>Pseudomonadati</taxon>
        <taxon>Pseudomonadota</taxon>
        <taxon>Alphaproteobacteria</taxon>
        <taxon>Rhodobacterales</taxon>
        <taxon>Paracoccaceae</taxon>
        <taxon>Paracoccus</taxon>
    </lineage>
</organism>
<dbReference type="PANTHER" id="PTHR30408">
    <property type="entry name" value="TYPE-1 RESTRICTION ENZYME ECOKI SPECIFICITY PROTEIN"/>
    <property type="match status" value="1"/>
</dbReference>
<keyword evidence="6" id="KW-1185">Reference proteome</keyword>
<sequence>MSATSPSPLADKADVIRGVTFSKGDAVAQPRDGYTPVLRAGNIQGHLILDEDLVYVPERMVSDKQRLRRGDIVMCTSSGSAEIVGKTGFTDRDWNGSFGAFCAVVRPKPGKCHPRYLFHYLQSPRFRDWTRNSSGVGIKNIRKSELDTVEIPFPLPDEQRRIATILDMADAIRRKREQALALADDFLRSVFLEMFGDPGVNPLNHPVETFESLLSIPLRNGISPASRGTFTARVLTLTAITGDRFDGSYAKEGKFLEPISVKDTVSTSDFYICRGNGSPDLIGKGFYSDQDIPGTAFPDTMIAAKPNPKRVTRAFLESIWNGPFVRNQIREAARTTNGTFKINQTAAGAIKIPVPPMEAQKRFQTIVDRVARSKEKLGYGADLFPALSQRAFSGDL</sequence>
<keyword evidence="3" id="KW-0238">DNA-binding</keyword>
<dbReference type="Gene3D" id="3.90.220.20">
    <property type="entry name" value="DNA methylase specificity domains"/>
    <property type="match status" value="2"/>
</dbReference>
<dbReference type="EMBL" id="FOPU01000082">
    <property type="protein sequence ID" value="SFI11910.1"/>
    <property type="molecule type" value="Genomic_DNA"/>
</dbReference>
<dbReference type="OrthoDB" id="164285at2"/>
<dbReference type="GO" id="GO:0009307">
    <property type="term" value="P:DNA restriction-modification system"/>
    <property type="evidence" value="ECO:0007669"/>
    <property type="project" value="UniProtKB-KW"/>
</dbReference>
<proteinExistence type="inferred from homology"/>
<dbReference type="InterPro" id="IPR000055">
    <property type="entry name" value="Restrct_endonuc_typeI_TRD"/>
</dbReference>
<evidence type="ECO:0000313" key="5">
    <source>
        <dbReference type="EMBL" id="SFI11910.1"/>
    </source>
</evidence>
<protein>
    <submittedName>
        <fullName evidence="5">Type I restriction enzyme, S subunit</fullName>
    </submittedName>
</protein>